<feature type="non-terminal residue" evidence="2">
    <location>
        <position position="1"/>
    </location>
</feature>
<keyword evidence="3" id="KW-1185">Reference proteome</keyword>
<feature type="transmembrane region" description="Helical" evidence="1">
    <location>
        <begin position="12"/>
        <end position="31"/>
    </location>
</feature>
<feature type="non-terminal residue" evidence="2">
    <location>
        <position position="57"/>
    </location>
</feature>
<name>A0A7T8KJ23_CALRO</name>
<protein>
    <submittedName>
        <fullName evidence="2">Uncharacterized protein</fullName>
    </submittedName>
</protein>
<keyword evidence="1" id="KW-0472">Membrane</keyword>
<dbReference type="EMBL" id="CP045890">
    <property type="protein sequence ID" value="QQP56755.1"/>
    <property type="molecule type" value="Genomic_DNA"/>
</dbReference>
<evidence type="ECO:0000313" key="2">
    <source>
        <dbReference type="EMBL" id="QQP56755.1"/>
    </source>
</evidence>
<reference evidence="3" key="1">
    <citation type="submission" date="2021-01" db="EMBL/GenBank/DDBJ databases">
        <title>Caligus Genome Assembly.</title>
        <authorList>
            <person name="Gallardo-Escarate C."/>
        </authorList>
    </citation>
    <scope>NUCLEOTIDE SEQUENCE [LARGE SCALE GENOMIC DNA]</scope>
</reference>
<organism evidence="2 3">
    <name type="scientific">Caligus rogercresseyi</name>
    <name type="common">Sea louse</name>
    <dbReference type="NCBI Taxonomy" id="217165"/>
    <lineage>
        <taxon>Eukaryota</taxon>
        <taxon>Metazoa</taxon>
        <taxon>Ecdysozoa</taxon>
        <taxon>Arthropoda</taxon>
        <taxon>Crustacea</taxon>
        <taxon>Multicrustacea</taxon>
        <taxon>Hexanauplia</taxon>
        <taxon>Copepoda</taxon>
        <taxon>Siphonostomatoida</taxon>
        <taxon>Caligidae</taxon>
        <taxon>Caligus</taxon>
    </lineage>
</organism>
<keyword evidence="1" id="KW-0812">Transmembrane</keyword>
<proteinExistence type="predicted"/>
<gene>
    <name evidence="2" type="ORF">FKW44_001519</name>
</gene>
<sequence length="57" mass="6462">VCRRKKSLCLEMEGFVSFSLCVHVCLTQMIIVTGTGSKYFSRALEKLDSRNYPSSLK</sequence>
<evidence type="ECO:0000256" key="1">
    <source>
        <dbReference type="SAM" id="Phobius"/>
    </source>
</evidence>
<evidence type="ECO:0000313" key="3">
    <source>
        <dbReference type="Proteomes" id="UP000595437"/>
    </source>
</evidence>
<dbReference type="AlphaFoldDB" id="A0A7T8KJ23"/>
<dbReference type="Proteomes" id="UP000595437">
    <property type="component" value="Chromosome 1"/>
</dbReference>
<accession>A0A7T8KJ23</accession>
<keyword evidence="1" id="KW-1133">Transmembrane helix</keyword>